<dbReference type="PANTHER" id="PTHR13952:SF21">
    <property type="entry name" value="POLYNUCLEOTIDE ADENYLYLTRANSFERASE DOMAIN_RNA RECOGNITION MOTIF PROTEIN-RELATED"/>
    <property type="match status" value="1"/>
</dbReference>
<dbReference type="Proteomes" id="UP000249390">
    <property type="component" value="Unassembled WGS sequence"/>
</dbReference>
<comment type="caution">
    <text evidence="5">The sequence shown here is derived from an EMBL/GenBank/DDBJ whole genome shotgun (WGS) entry which is preliminary data.</text>
</comment>
<evidence type="ECO:0000256" key="1">
    <source>
        <dbReference type="ARBA" id="ARBA00004123"/>
    </source>
</evidence>
<evidence type="ECO:0000313" key="6">
    <source>
        <dbReference type="Proteomes" id="UP000249390"/>
    </source>
</evidence>
<proteinExistence type="predicted"/>
<keyword evidence="3" id="KW-0694">RNA-binding</keyword>
<keyword evidence="2" id="KW-0539">Nucleus</keyword>
<evidence type="ECO:0000256" key="2">
    <source>
        <dbReference type="ARBA" id="ARBA00023242"/>
    </source>
</evidence>
<dbReference type="GO" id="GO:0005685">
    <property type="term" value="C:U1 snRNP"/>
    <property type="evidence" value="ECO:0007669"/>
    <property type="project" value="TreeGrafter"/>
</dbReference>
<protein>
    <recommendedName>
        <fullName evidence="4">RRM domain-containing protein</fullName>
    </recommendedName>
</protein>
<dbReference type="Gene3D" id="3.30.70.330">
    <property type="match status" value="4"/>
</dbReference>
<dbReference type="CDD" id="cd00590">
    <property type="entry name" value="RRM_SF"/>
    <property type="match status" value="3"/>
</dbReference>
<evidence type="ECO:0000256" key="3">
    <source>
        <dbReference type="PROSITE-ProRule" id="PRU00176"/>
    </source>
</evidence>
<name>A0A328DR70_9ASTE</name>
<dbReference type="GO" id="GO:0071004">
    <property type="term" value="C:U2-type prespliceosome"/>
    <property type="evidence" value="ECO:0007669"/>
    <property type="project" value="TreeGrafter"/>
</dbReference>
<dbReference type="InterPro" id="IPR051183">
    <property type="entry name" value="U1_U11-U12_snRNP_70-35kDa"/>
</dbReference>
<dbReference type="GO" id="GO:0000398">
    <property type="term" value="P:mRNA splicing, via spliceosome"/>
    <property type="evidence" value="ECO:0007669"/>
    <property type="project" value="TreeGrafter"/>
</dbReference>
<dbReference type="EMBL" id="NQVE01000098">
    <property type="protein sequence ID" value="RAL48152.1"/>
    <property type="molecule type" value="Genomic_DNA"/>
</dbReference>
<dbReference type="GO" id="GO:0071011">
    <property type="term" value="C:precatalytic spliceosome"/>
    <property type="evidence" value="ECO:0007669"/>
    <property type="project" value="TreeGrafter"/>
</dbReference>
<dbReference type="InterPro" id="IPR035979">
    <property type="entry name" value="RBD_domain_sf"/>
</dbReference>
<dbReference type="InterPro" id="IPR012677">
    <property type="entry name" value="Nucleotide-bd_a/b_plait_sf"/>
</dbReference>
<sequence>MVLLTHLAVKFRDLPQGKRRSLLTISLLKPEYQTCIIKFFKDVGKVVNVRRIVNSIGKYLGSGSVEFASPNEAKKALEKKNGENLCGTNITLRLAKTTHNPQRPGNMFFKDVGEVYSVRLIVNHEGKHVGCGFVDFTSANSAKKALEKKNGEYLHAHKIFLDEAKTAPCSPRQNINFFRDVVEVVHVRISVNRKGMLVGFGFVEFASADEAKKEVSSRKRTLFVENLPPKCKIRHIANFFHDFGEVSVRLLVDYEGKHFHCGFLKFASDIEAKKNL</sequence>
<comment type="subcellular location">
    <subcellularLocation>
        <location evidence="1">Nucleus</location>
    </subcellularLocation>
</comment>
<reference evidence="5 6" key="1">
    <citation type="submission" date="2018-06" db="EMBL/GenBank/DDBJ databases">
        <title>The Genome of Cuscuta australis (Dodder) Provides Insight into the Evolution of Plant Parasitism.</title>
        <authorList>
            <person name="Liu H."/>
        </authorList>
    </citation>
    <scope>NUCLEOTIDE SEQUENCE [LARGE SCALE GENOMIC DNA]</scope>
    <source>
        <strain evidence="6">cv. Yunnan</strain>
        <tissue evidence="5">Vines</tissue>
    </source>
</reference>
<evidence type="ECO:0000313" key="5">
    <source>
        <dbReference type="EMBL" id="RAL48152.1"/>
    </source>
</evidence>
<dbReference type="GO" id="GO:0003729">
    <property type="term" value="F:mRNA binding"/>
    <property type="evidence" value="ECO:0007669"/>
    <property type="project" value="TreeGrafter"/>
</dbReference>
<dbReference type="PANTHER" id="PTHR13952">
    <property type="entry name" value="U1 SMALL NUCLEAR RIBONUCLEOPROTEIN 70 KD"/>
    <property type="match status" value="1"/>
</dbReference>
<dbReference type="GO" id="GO:0030619">
    <property type="term" value="F:U1 snRNA binding"/>
    <property type="evidence" value="ECO:0007669"/>
    <property type="project" value="TreeGrafter"/>
</dbReference>
<dbReference type="Pfam" id="PF00076">
    <property type="entry name" value="RRM_1"/>
    <property type="match status" value="3"/>
</dbReference>
<keyword evidence="6" id="KW-1185">Reference proteome</keyword>
<dbReference type="PROSITE" id="PS50102">
    <property type="entry name" value="RRM"/>
    <property type="match status" value="4"/>
</dbReference>
<organism evidence="5 6">
    <name type="scientific">Cuscuta australis</name>
    <dbReference type="NCBI Taxonomy" id="267555"/>
    <lineage>
        <taxon>Eukaryota</taxon>
        <taxon>Viridiplantae</taxon>
        <taxon>Streptophyta</taxon>
        <taxon>Embryophyta</taxon>
        <taxon>Tracheophyta</taxon>
        <taxon>Spermatophyta</taxon>
        <taxon>Magnoliopsida</taxon>
        <taxon>eudicotyledons</taxon>
        <taxon>Gunneridae</taxon>
        <taxon>Pentapetalae</taxon>
        <taxon>asterids</taxon>
        <taxon>lamiids</taxon>
        <taxon>Solanales</taxon>
        <taxon>Convolvulaceae</taxon>
        <taxon>Cuscuteae</taxon>
        <taxon>Cuscuta</taxon>
        <taxon>Cuscuta subgen. Grammica</taxon>
        <taxon>Cuscuta sect. Cleistogrammica</taxon>
    </lineage>
</organism>
<dbReference type="SUPFAM" id="SSF54928">
    <property type="entry name" value="RNA-binding domain, RBD"/>
    <property type="match status" value="3"/>
</dbReference>
<feature type="domain" description="RRM" evidence="4">
    <location>
        <begin position="20"/>
        <end position="97"/>
    </location>
</feature>
<dbReference type="SMART" id="SM00360">
    <property type="entry name" value="RRM"/>
    <property type="match status" value="3"/>
</dbReference>
<accession>A0A328DR70</accession>
<dbReference type="AlphaFoldDB" id="A0A328DR70"/>
<feature type="domain" description="RRM" evidence="4">
    <location>
        <begin position="220"/>
        <end position="276"/>
    </location>
</feature>
<evidence type="ECO:0000259" key="4">
    <source>
        <dbReference type="PROSITE" id="PS50102"/>
    </source>
</evidence>
<feature type="domain" description="RRM" evidence="4">
    <location>
        <begin position="157"/>
        <end position="229"/>
    </location>
</feature>
<gene>
    <name evidence="5" type="ORF">DM860_005576</name>
</gene>
<feature type="domain" description="RRM" evidence="4">
    <location>
        <begin position="106"/>
        <end position="166"/>
    </location>
</feature>
<dbReference type="InterPro" id="IPR000504">
    <property type="entry name" value="RRM_dom"/>
</dbReference>